<feature type="transmembrane region" description="Helical" evidence="8">
    <location>
        <begin position="78"/>
        <end position="96"/>
    </location>
</feature>
<evidence type="ECO:0000256" key="1">
    <source>
        <dbReference type="ARBA" id="ARBA00008295"/>
    </source>
</evidence>
<comment type="subcellular location">
    <subcellularLocation>
        <location evidence="8">Cell junction</location>
        <location evidence="8">Tight junction</location>
    </subcellularLocation>
    <subcellularLocation>
        <location evidence="8">Cell membrane</location>
        <topology evidence="8">Multi-pass membrane protein</topology>
    </subcellularLocation>
</comment>
<sequence length="199" mass="22219">MPSRWDILPMHLGIIGLIGAIAVTGLSTWKVFVFPSDSPDVTEELWEGLWITCHKYSELQVDCKPYDLDHDLTPELKASRWLMCFSIGVIVVALIITGSLFHETFSFCDTEKNKNVILAVGGILFWVSVLTLLIPVSWGRHSINGSDNGVDSQKWERGSAIYIGWASSAFLFLAGAILLIRWSNSVLLQSHSLDQRKGR</sequence>
<dbReference type="GO" id="GO:0005886">
    <property type="term" value="C:plasma membrane"/>
    <property type="evidence" value="ECO:0007669"/>
    <property type="project" value="UniProtKB-SubCell"/>
</dbReference>
<dbReference type="GO" id="GO:0005923">
    <property type="term" value="C:bicellular tight junction"/>
    <property type="evidence" value="ECO:0007669"/>
    <property type="project" value="UniProtKB-SubCell"/>
</dbReference>
<dbReference type="EMBL" id="WKFB01000381">
    <property type="protein sequence ID" value="KAF6724917.1"/>
    <property type="molecule type" value="Genomic_DNA"/>
</dbReference>
<keyword evidence="7 8" id="KW-0472">Membrane</keyword>
<evidence type="ECO:0000256" key="4">
    <source>
        <dbReference type="ARBA" id="ARBA00022692"/>
    </source>
</evidence>
<dbReference type="PROSITE" id="PS01346">
    <property type="entry name" value="CLAUDIN"/>
    <property type="match status" value="1"/>
</dbReference>
<dbReference type="Proteomes" id="UP000646548">
    <property type="component" value="Unassembled WGS sequence"/>
</dbReference>
<comment type="similarity">
    <text evidence="1 8">Belongs to the claudin family.</text>
</comment>
<dbReference type="InterPro" id="IPR004031">
    <property type="entry name" value="PMP22/EMP/MP20/Claudin"/>
</dbReference>
<protein>
    <recommendedName>
        <fullName evidence="8">Claudin</fullName>
    </recommendedName>
</protein>
<evidence type="ECO:0000313" key="9">
    <source>
        <dbReference type="EMBL" id="KAF6724917.1"/>
    </source>
</evidence>
<dbReference type="OrthoDB" id="2351791at2759"/>
<keyword evidence="5 8" id="KW-0965">Cell junction</keyword>
<accession>A0A834C8C5</accession>
<keyword evidence="4 8" id="KW-0812">Transmembrane</keyword>
<feature type="transmembrane region" description="Helical" evidence="8">
    <location>
        <begin position="116"/>
        <end position="139"/>
    </location>
</feature>
<keyword evidence="6 8" id="KW-1133">Transmembrane helix</keyword>
<dbReference type="PANTHER" id="PTHR12002">
    <property type="entry name" value="CLAUDIN"/>
    <property type="match status" value="1"/>
</dbReference>
<comment type="caution">
    <text evidence="9">The sequence shown here is derived from an EMBL/GenBank/DDBJ whole genome shotgun (WGS) entry which is preliminary data.</text>
</comment>
<evidence type="ECO:0000256" key="7">
    <source>
        <dbReference type="ARBA" id="ARBA00023136"/>
    </source>
</evidence>
<dbReference type="Gene3D" id="1.20.140.150">
    <property type="match status" value="1"/>
</dbReference>
<evidence type="ECO:0000313" key="10">
    <source>
        <dbReference type="Proteomes" id="UP000646548"/>
    </source>
</evidence>
<dbReference type="GO" id="GO:0005198">
    <property type="term" value="F:structural molecule activity"/>
    <property type="evidence" value="ECO:0007669"/>
    <property type="project" value="InterPro"/>
</dbReference>
<proteinExistence type="inferred from homology"/>
<comment type="function">
    <text evidence="8">Claudins function as major constituents of the tight junction complexes that regulate the permeability of epithelia.</text>
</comment>
<gene>
    <name evidence="9" type="ORF">FQA47_004546</name>
</gene>
<evidence type="ECO:0000256" key="3">
    <source>
        <dbReference type="ARBA" id="ARBA00022475"/>
    </source>
</evidence>
<feature type="transmembrane region" description="Helical" evidence="8">
    <location>
        <begin position="12"/>
        <end position="32"/>
    </location>
</feature>
<dbReference type="AlphaFoldDB" id="A0A834C8C5"/>
<dbReference type="InterPro" id="IPR006187">
    <property type="entry name" value="Claudin"/>
</dbReference>
<evidence type="ECO:0000256" key="6">
    <source>
        <dbReference type="ARBA" id="ARBA00022989"/>
    </source>
</evidence>
<dbReference type="PRINTS" id="PR01077">
    <property type="entry name" value="CLAUDIN"/>
</dbReference>
<reference evidence="9" key="1">
    <citation type="journal article" name="BMC Genomics">
        <title>Long-read sequencing and de novo genome assembly of marine medaka (Oryzias melastigma).</title>
        <authorList>
            <person name="Liang P."/>
            <person name="Saqib H.S.A."/>
            <person name="Ni X."/>
            <person name="Shen Y."/>
        </authorList>
    </citation>
    <scope>NUCLEOTIDE SEQUENCE</scope>
    <source>
        <strain evidence="9">Bigg-433</strain>
    </source>
</reference>
<evidence type="ECO:0000256" key="2">
    <source>
        <dbReference type="ARBA" id="ARBA00022427"/>
    </source>
</evidence>
<name>A0A834C8C5_ORYME</name>
<feature type="transmembrane region" description="Helical" evidence="8">
    <location>
        <begin position="159"/>
        <end position="180"/>
    </location>
</feature>
<dbReference type="InterPro" id="IPR017974">
    <property type="entry name" value="Claudin_CS"/>
</dbReference>
<evidence type="ECO:0000256" key="5">
    <source>
        <dbReference type="ARBA" id="ARBA00022949"/>
    </source>
</evidence>
<organism evidence="9 10">
    <name type="scientific">Oryzias melastigma</name>
    <name type="common">Marine medaka</name>
    <dbReference type="NCBI Taxonomy" id="30732"/>
    <lineage>
        <taxon>Eukaryota</taxon>
        <taxon>Metazoa</taxon>
        <taxon>Chordata</taxon>
        <taxon>Craniata</taxon>
        <taxon>Vertebrata</taxon>
        <taxon>Euteleostomi</taxon>
        <taxon>Actinopterygii</taxon>
        <taxon>Neopterygii</taxon>
        <taxon>Teleostei</taxon>
        <taxon>Neoteleostei</taxon>
        <taxon>Acanthomorphata</taxon>
        <taxon>Ovalentaria</taxon>
        <taxon>Atherinomorphae</taxon>
        <taxon>Beloniformes</taxon>
        <taxon>Adrianichthyidae</taxon>
        <taxon>Oryziinae</taxon>
        <taxon>Oryzias</taxon>
    </lineage>
</organism>
<dbReference type="Pfam" id="PF00822">
    <property type="entry name" value="PMP22_Claudin"/>
    <property type="match status" value="1"/>
</dbReference>
<keyword evidence="2 8" id="KW-0796">Tight junction</keyword>
<keyword evidence="3 8" id="KW-1003">Cell membrane</keyword>
<evidence type="ECO:0000256" key="8">
    <source>
        <dbReference type="RuleBase" id="RU060637"/>
    </source>
</evidence>